<evidence type="ECO:0000313" key="3">
    <source>
        <dbReference type="EMBL" id="CEP03902.1"/>
    </source>
</evidence>
<dbReference type="PANTHER" id="PTHR45615">
    <property type="entry name" value="MYOSIN HEAVY CHAIN, NON-MUSCLE"/>
    <property type="match status" value="1"/>
</dbReference>
<proteinExistence type="predicted"/>
<feature type="region of interest" description="Disordered" evidence="2">
    <location>
        <begin position="1"/>
        <end position="25"/>
    </location>
</feature>
<dbReference type="Proteomes" id="UP000039324">
    <property type="component" value="Unassembled WGS sequence"/>
</dbReference>
<evidence type="ECO:0000256" key="2">
    <source>
        <dbReference type="SAM" id="MobiDB-lite"/>
    </source>
</evidence>
<dbReference type="GO" id="GO:0051015">
    <property type="term" value="F:actin filament binding"/>
    <property type="evidence" value="ECO:0007669"/>
    <property type="project" value="TreeGrafter"/>
</dbReference>
<evidence type="ECO:0000313" key="4">
    <source>
        <dbReference type="Proteomes" id="UP000039324"/>
    </source>
</evidence>
<dbReference type="PANTHER" id="PTHR45615:SF40">
    <property type="entry name" value="MYOSIN HEAVY CHAIN, NON-MUSCLE"/>
    <property type="match status" value="1"/>
</dbReference>
<dbReference type="GO" id="GO:0005737">
    <property type="term" value="C:cytoplasm"/>
    <property type="evidence" value="ECO:0007669"/>
    <property type="project" value="TreeGrafter"/>
</dbReference>
<sequence length="1033" mass="115109">MKKRSEVPPGQRRRRQQRAKTTSRVATRVRRCRVCDTRALCGLLRRELAGGMFPRSKRFASPKSDTPGPGYYDAPAAIAAGAPAYPFGKSKRFLSSPPPRAARLSMVPSSTKTIKCIQHRARSSSAHRLSAHGTLPGIPDIFHEVVELRSALSDLEERHYQECTKPKRLGASPASFDNGFVLDKFAAYESVIGKQTEQYHDLVGQLRRATAERDTLRVRLAESQHEHQSTKESLLGTVDALTAQLREAYDDLASLQAHCTRTEALARSRTSGHVNSTWTSAPDVSWWTEQVETVLACLASDATVNRDLQAALAITTAQKTDLFDQFNLLFEQDCASQAQINDLKSQVASLQFTLSAEHEMLEEKAVQIRSLERALETSASEVQDMVATSAHEKVALEQHIDRIADEKNRLARYFLTCLRLCEDMQGDLLSARDDLQCATGLLVATELNANVSPVRVSDSEFRSSKHDSHETMLAMVNWALPHQYCLEAAMRSQAVRNVQLEDDLRLLSSQVGDLQARYLAESELAASAWSELNDKFHATQNELDSMAAQLKLSYDIALADRSHYDRERSCLRSRIELMGLFAHDALDIIEVLQGEVQSTRSDLQSALALASQAHQEELPSGTTPALSTSEADRFRDSSFFYQQSLDASVEKCSMLVARNRSLEGELDALLRNLDDERVRARAAISEAHSARDTFEKNLELAHADLTTVRAELAELRDRLMAADSAMSCAFQDNAALKTWLDTLLCVCAGLQDELFHTRNDLVCASEMLSAVPADSYRSPECGTDVNGSEACERLLQVVSYCVNQGFHLRDDLEHAVNSNEVAIRDLDAANDNCQTLRQQLEQAEQSHAQLRDRIADARSNAQQLVEMVTVLSSVKRCYHDDLVALQRQFQALQSTSDQDAMSSARDQCKLYDSMRVVDLDTTRKLSAVVTVPVVPTWVKSKLTLTEREALEATRRAISSEKGLAALVGHGNLAQRIRFHEKLRSQNESLLFENRDLRRRLGRLKAAEELRQRGLLDASVGGKRRRTESISIVG</sequence>
<accession>A0A0G4J8P5</accession>
<protein>
    <submittedName>
        <fullName evidence="3">Uncharacterized protein</fullName>
    </submittedName>
</protein>
<dbReference type="GO" id="GO:0032982">
    <property type="term" value="C:myosin filament"/>
    <property type="evidence" value="ECO:0007669"/>
    <property type="project" value="TreeGrafter"/>
</dbReference>
<organism evidence="3 4">
    <name type="scientific">Plasmodiophora brassicae</name>
    <name type="common">Clubroot disease agent</name>
    <dbReference type="NCBI Taxonomy" id="37360"/>
    <lineage>
        <taxon>Eukaryota</taxon>
        <taxon>Sar</taxon>
        <taxon>Rhizaria</taxon>
        <taxon>Endomyxa</taxon>
        <taxon>Phytomyxea</taxon>
        <taxon>Plasmodiophorida</taxon>
        <taxon>Plasmodiophoridae</taxon>
        <taxon>Plasmodiophora</taxon>
    </lineage>
</organism>
<dbReference type="EMBL" id="CDSF01000155">
    <property type="protein sequence ID" value="CEP03902.1"/>
    <property type="molecule type" value="Genomic_DNA"/>
</dbReference>
<keyword evidence="4" id="KW-1185">Reference proteome</keyword>
<feature type="coiled-coil region" evidence="1">
    <location>
        <begin position="819"/>
        <end position="867"/>
    </location>
</feature>
<dbReference type="AlphaFoldDB" id="A0A0G4J8P5"/>
<reference evidence="3 4" key="1">
    <citation type="submission" date="2015-02" db="EMBL/GenBank/DDBJ databases">
        <authorList>
            <person name="Chooi Y.-H."/>
        </authorList>
    </citation>
    <scope>NUCLEOTIDE SEQUENCE [LARGE SCALE GENOMIC DNA]</scope>
    <source>
        <strain evidence="3">E3</strain>
    </source>
</reference>
<keyword evidence="1" id="KW-0175">Coiled coil</keyword>
<feature type="coiled-coil region" evidence="1">
    <location>
        <begin position="659"/>
        <end position="725"/>
    </location>
</feature>
<dbReference type="GO" id="GO:0016460">
    <property type="term" value="C:myosin II complex"/>
    <property type="evidence" value="ECO:0007669"/>
    <property type="project" value="TreeGrafter"/>
</dbReference>
<name>A0A0G4J8P5_PLABS</name>
<gene>
    <name evidence="3" type="ORF">PBRA_003509</name>
</gene>
<evidence type="ECO:0000256" key="1">
    <source>
        <dbReference type="SAM" id="Coils"/>
    </source>
</evidence>
<feature type="coiled-coil region" evidence="1">
    <location>
        <begin position="206"/>
        <end position="258"/>
    </location>
</feature>
<dbReference type="GO" id="GO:0000146">
    <property type="term" value="F:microfilament motor activity"/>
    <property type="evidence" value="ECO:0007669"/>
    <property type="project" value="TreeGrafter"/>
</dbReference>